<protein>
    <submittedName>
        <fullName evidence="2">Uncharacterized protein</fullName>
    </submittedName>
</protein>
<sequence>MRRVKLGSGIETHEGHSVRADRETQKVHELQSERIRKEGKTRSEIHGPNRGRLQLGSWGKKRQKSVRGPKIVGDWKEGKERQPDHSTGCRGFGVSSLGRSPRPSGGGRGTSQAEGMEETRREATTKGLERWRGPLGIERISTRIQRANGFATGQMTTMTGVTSGGGSENWELGCRKGSSTAYSTGLGQEEGVNNERGSTAITMTSLQETTCTWTQSEELCLLHRTTARIGPYPVGRHDRRIIETGSQRDHIALSSQEREASMVDCGLIT</sequence>
<evidence type="ECO:0000313" key="2">
    <source>
        <dbReference type="EMBL" id="EPS31596.1"/>
    </source>
</evidence>
<accession>S7ZS96</accession>
<evidence type="ECO:0000313" key="3">
    <source>
        <dbReference type="Proteomes" id="UP000019376"/>
    </source>
</evidence>
<reference evidence="2 3" key="1">
    <citation type="journal article" date="2013" name="PLoS ONE">
        <title>Genomic and secretomic analyses reveal unique features of the lignocellulolytic enzyme system of Penicillium decumbens.</title>
        <authorList>
            <person name="Liu G."/>
            <person name="Zhang L."/>
            <person name="Wei X."/>
            <person name="Zou G."/>
            <person name="Qin Y."/>
            <person name="Ma L."/>
            <person name="Li J."/>
            <person name="Zheng H."/>
            <person name="Wang S."/>
            <person name="Wang C."/>
            <person name="Xun L."/>
            <person name="Zhao G.-P."/>
            <person name="Zhou Z."/>
            <person name="Qu Y."/>
        </authorList>
    </citation>
    <scope>NUCLEOTIDE SEQUENCE [LARGE SCALE GENOMIC DNA]</scope>
    <source>
        <strain evidence="3">114-2 / CGMCC 5302</strain>
    </source>
</reference>
<gene>
    <name evidence="2" type="ORF">PDE_06551</name>
</gene>
<evidence type="ECO:0000256" key="1">
    <source>
        <dbReference type="SAM" id="MobiDB-lite"/>
    </source>
</evidence>
<dbReference type="HOGENOM" id="CLU_1034804_0_0_1"/>
<proteinExistence type="predicted"/>
<organism evidence="2 3">
    <name type="scientific">Penicillium oxalicum (strain 114-2 / CGMCC 5302)</name>
    <name type="common">Penicillium decumbens</name>
    <dbReference type="NCBI Taxonomy" id="933388"/>
    <lineage>
        <taxon>Eukaryota</taxon>
        <taxon>Fungi</taxon>
        <taxon>Dikarya</taxon>
        <taxon>Ascomycota</taxon>
        <taxon>Pezizomycotina</taxon>
        <taxon>Eurotiomycetes</taxon>
        <taxon>Eurotiomycetidae</taxon>
        <taxon>Eurotiales</taxon>
        <taxon>Aspergillaceae</taxon>
        <taxon>Penicillium</taxon>
    </lineage>
</organism>
<feature type="compositionally biased region" description="Basic and acidic residues" evidence="1">
    <location>
        <begin position="117"/>
        <end position="130"/>
    </location>
</feature>
<feature type="compositionally biased region" description="Basic and acidic residues" evidence="1">
    <location>
        <begin position="11"/>
        <end position="47"/>
    </location>
</feature>
<feature type="region of interest" description="Disordered" evidence="1">
    <location>
        <begin position="1"/>
        <end position="130"/>
    </location>
</feature>
<keyword evidence="3" id="KW-1185">Reference proteome</keyword>
<dbReference type="AlphaFoldDB" id="S7ZS96"/>
<dbReference type="EMBL" id="KB644413">
    <property type="protein sequence ID" value="EPS31596.1"/>
    <property type="molecule type" value="Genomic_DNA"/>
</dbReference>
<dbReference type="Proteomes" id="UP000019376">
    <property type="component" value="Unassembled WGS sequence"/>
</dbReference>
<feature type="compositionally biased region" description="Basic and acidic residues" evidence="1">
    <location>
        <begin position="73"/>
        <end position="84"/>
    </location>
</feature>
<name>S7ZS96_PENO1</name>